<dbReference type="Proteomes" id="UP000283479">
    <property type="component" value="Unassembled WGS sequence"/>
</dbReference>
<protein>
    <recommendedName>
        <fullName evidence="3">Excisionase</fullName>
    </recommendedName>
</protein>
<comment type="caution">
    <text evidence="1">The sequence shown here is derived from an EMBL/GenBank/DDBJ whole genome shotgun (WGS) entry which is preliminary data.</text>
</comment>
<dbReference type="AlphaFoldDB" id="A0A438AWJ4"/>
<gene>
    <name evidence="1" type="ORF">EGT50_10005</name>
</gene>
<evidence type="ECO:0000313" key="1">
    <source>
        <dbReference type="EMBL" id="RVW03032.1"/>
    </source>
</evidence>
<accession>A0A438AWJ4</accession>
<evidence type="ECO:0000313" key="2">
    <source>
        <dbReference type="Proteomes" id="UP000283479"/>
    </source>
</evidence>
<evidence type="ECO:0008006" key="3">
    <source>
        <dbReference type="Google" id="ProtNLM"/>
    </source>
</evidence>
<keyword evidence="2" id="KW-1185">Reference proteome</keyword>
<reference evidence="1 2" key="1">
    <citation type="submission" date="2018-11" db="EMBL/GenBank/DDBJ databases">
        <title>Rhodococcus spongicola sp. nov. and Rhodococcus xishaensis sp. nov. from marine sponges.</title>
        <authorList>
            <person name="Li L."/>
            <person name="Lin H.W."/>
        </authorList>
    </citation>
    <scope>NUCLEOTIDE SEQUENCE [LARGE SCALE GENOMIC DNA]</scope>
    <source>
        <strain evidence="1 2">LHW51113</strain>
    </source>
</reference>
<organism evidence="1 2">
    <name type="scientific">Rhodococcus xishaensis</name>
    <dbReference type="NCBI Taxonomy" id="2487364"/>
    <lineage>
        <taxon>Bacteria</taxon>
        <taxon>Bacillati</taxon>
        <taxon>Actinomycetota</taxon>
        <taxon>Actinomycetes</taxon>
        <taxon>Mycobacteriales</taxon>
        <taxon>Nocardiaceae</taxon>
        <taxon>Rhodococcus</taxon>
    </lineage>
</organism>
<name>A0A438AWJ4_9NOCA</name>
<dbReference type="OrthoDB" id="4578812at2"/>
<proteinExistence type="predicted"/>
<sequence>MSDVVLNIHQVSARTGHSADRIRHLRVDGHELYSLMWKNGPSHNSPLLLEERLVEEWVASQRARTIRPEAARYRTVASS</sequence>
<dbReference type="RefSeq" id="WP_127953678.1">
    <property type="nucleotide sequence ID" value="NZ_RKLO01000003.1"/>
</dbReference>
<dbReference type="EMBL" id="RKLO01000003">
    <property type="protein sequence ID" value="RVW03032.1"/>
    <property type="molecule type" value="Genomic_DNA"/>
</dbReference>